<dbReference type="OrthoDB" id="9445at10239"/>
<organism evidence="1 2">
    <name type="scientific">Enterococcus phage EFDG1</name>
    <dbReference type="NCBI Taxonomy" id="1597976"/>
    <lineage>
        <taxon>Viruses</taxon>
        <taxon>Duplodnaviria</taxon>
        <taxon>Heunggongvirae</taxon>
        <taxon>Uroviricota</taxon>
        <taxon>Caudoviricetes</taxon>
        <taxon>Herelleviridae</taxon>
        <taxon>Brockvirinae</taxon>
        <taxon>Schiekvirus</taxon>
        <taxon>Schiekvirus EFDG1</taxon>
    </lineage>
</organism>
<dbReference type="KEGG" id="vg:26644477"/>
<accession>A0A0C5JZI5</accession>
<protein>
    <submittedName>
        <fullName evidence="1">Uncharacterized protein</fullName>
    </submittedName>
</protein>
<proteinExistence type="predicted"/>
<evidence type="ECO:0000313" key="1">
    <source>
        <dbReference type="EMBL" id="AJP61435.1"/>
    </source>
</evidence>
<keyword evidence="2" id="KW-1185">Reference proteome</keyword>
<reference evidence="1 2" key="1">
    <citation type="journal article" date="2015" name="Appl. Environ. Microbiol.">
        <title>Targeting Enterococcus faecalis Biofilms with Phage Therapy.</title>
        <authorList>
            <person name="Khalifa L."/>
            <person name="Brosh Y."/>
            <person name="Gelman D."/>
            <person name="Coppenhagen-Glazer S."/>
            <person name="Beyth S."/>
            <person name="Poradosu-Cohen R."/>
            <person name="Que Y.A."/>
            <person name="Beyth N."/>
            <person name="Hazan R."/>
        </authorList>
    </citation>
    <scope>NUCLEOTIDE SEQUENCE [LARGE SCALE GENOMIC DNA]</scope>
</reference>
<dbReference type="Proteomes" id="UP000032402">
    <property type="component" value="Segment"/>
</dbReference>
<dbReference type="EMBL" id="KP339049">
    <property type="protein sequence ID" value="AJP61435.1"/>
    <property type="molecule type" value="Genomic_DNA"/>
</dbReference>
<name>A0A0C5JZI5_9CAUD</name>
<dbReference type="GeneID" id="26644477"/>
<evidence type="ECO:0000313" key="2">
    <source>
        <dbReference type="Proteomes" id="UP000032402"/>
    </source>
</evidence>
<dbReference type="RefSeq" id="YP_009218329.1">
    <property type="nucleotide sequence ID" value="NC_029009.1"/>
</dbReference>
<sequence length="207" mass="23850">MAKKGQRPALFTSPKEMLGNLTRAMVDEILSDAQDQALRAGADVQRMPNYLQVTESRMAKSGVIDLKPFFARSSKKKYNKKGEWYLYIPIQIKTRKMSRRLYDDLRSFPTNGRPVTVKMDYLYDRRKQSPAVQSINYSPKSKNVTIIPREWGEGTRNTYVTFRTVNANSPANSWIINRSKVNSDDMSKTMLANIDRLMKWKLKNLGG</sequence>